<dbReference type="OrthoDB" id="1115105at2"/>
<sequence>MTGKHPLSAAVDALIKATNAFDIEAALALFTPDAVIDDASVGDSFVGQAGVRDYLQRFFVGYHTSTRLLSITDLDRDHVRVRVDFTGDFGHEVGLLEIAFNAGGLIAHVDADLE</sequence>
<dbReference type="Gene3D" id="3.10.450.50">
    <property type="match status" value="1"/>
</dbReference>
<dbReference type="SUPFAM" id="SSF54427">
    <property type="entry name" value="NTF2-like"/>
    <property type="match status" value="1"/>
</dbReference>
<organism evidence="2 3">
    <name type="scientific">Paenirhodobacter populi</name>
    <dbReference type="NCBI Taxonomy" id="2306993"/>
    <lineage>
        <taxon>Bacteria</taxon>
        <taxon>Pseudomonadati</taxon>
        <taxon>Pseudomonadota</taxon>
        <taxon>Alphaproteobacteria</taxon>
        <taxon>Rhodobacterales</taxon>
        <taxon>Rhodobacter group</taxon>
        <taxon>Paenirhodobacter</taxon>
    </lineage>
</organism>
<dbReference type="Proteomes" id="UP000285295">
    <property type="component" value="Unassembled WGS sequence"/>
</dbReference>
<reference evidence="2 3" key="2">
    <citation type="submission" date="2019-01" db="EMBL/GenBank/DDBJ databases">
        <authorList>
            <person name="Li Y."/>
        </authorList>
    </citation>
    <scope>NUCLEOTIDE SEQUENCE [LARGE SCALE GENOMIC DNA]</scope>
    <source>
        <strain evidence="2 3">D19-10-3-21</strain>
    </source>
</reference>
<evidence type="ECO:0000259" key="1">
    <source>
        <dbReference type="Pfam" id="PF12680"/>
    </source>
</evidence>
<protein>
    <submittedName>
        <fullName evidence="2">Nuclear transport factor 2 family protein</fullName>
    </submittedName>
</protein>
<feature type="domain" description="SnoaL-like" evidence="1">
    <location>
        <begin position="11"/>
        <end position="88"/>
    </location>
</feature>
<accession>A0A443K3B5</accession>
<evidence type="ECO:0000313" key="3">
    <source>
        <dbReference type="Proteomes" id="UP000285295"/>
    </source>
</evidence>
<comment type="caution">
    <text evidence="2">The sequence shown here is derived from an EMBL/GenBank/DDBJ whole genome shotgun (WGS) entry which is preliminary data.</text>
</comment>
<dbReference type="Pfam" id="PF12680">
    <property type="entry name" value="SnoaL_2"/>
    <property type="match status" value="1"/>
</dbReference>
<evidence type="ECO:0000313" key="2">
    <source>
        <dbReference type="EMBL" id="RWR27235.1"/>
    </source>
</evidence>
<dbReference type="InterPro" id="IPR037401">
    <property type="entry name" value="SnoaL-like"/>
</dbReference>
<reference evidence="2 3" key="1">
    <citation type="submission" date="2019-01" db="EMBL/GenBank/DDBJ databases">
        <title>Sinorhodobacter populi sp. nov. isolated from the symptomatic bark tissue of Populus euramericana canker.</title>
        <authorList>
            <person name="Xu G."/>
        </authorList>
    </citation>
    <scope>NUCLEOTIDE SEQUENCE [LARGE SCALE GENOMIC DNA]</scope>
    <source>
        <strain evidence="2 3">D19-10-3-21</strain>
    </source>
</reference>
<proteinExistence type="predicted"/>
<dbReference type="AlphaFoldDB" id="A0A443K3B5"/>
<gene>
    <name evidence="2" type="ORF">D2T31_17380</name>
</gene>
<name>A0A443K3B5_9RHOB</name>
<dbReference type="RefSeq" id="WP_128238308.1">
    <property type="nucleotide sequence ID" value="NZ_SAUX01000023.1"/>
</dbReference>
<dbReference type="InterPro" id="IPR032710">
    <property type="entry name" value="NTF2-like_dom_sf"/>
</dbReference>
<dbReference type="EMBL" id="SAUX01000023">
    <property type="protein sequence ID" value="RWR27235.1"/>
    <property type="molecule type" value="Genomic_DNA"/>
</dbReference>